<dbReference type="STRING" id="906689.A0A2I0X0G0"/>
<accession>A0A2I0X0G0</accession>
<evidence type="ECO:0000313" key="2">
    <source>
        <dbReference type="EMBL" id="PKU81390.1"/>
    </source>
</evidence>
<name>A0A2I0X0G0_9ASPA</name>
<evidence type="ECO:0000256" key="1">
    <source>
        <dbReference type="SAM" id="MobiDB-lite"/>
    </source>
</evidence>
<reference evidence="2 3" key="2">
    <citation type="journal article" date="2017" name="Nature">
        <title>The Apostasia genome and the evolution of orchids.</title>
        <authorList>
            <person name="Zhang G.Q."/>
            <person name="Liu K.W."/>
            <person name="Li Z."/>
            <person name="Lohaus R."/>
            <person name="Hsiao Y.Y."/>
            <person name="Niu S.C."/>
            <person name="Wang J.Y."/>
            <person name="Lin Y.C."/>
            <person name="Xu Q."/>
            <person name="Chen L.J."/>
            <person name="Yoshida K."/>
            <person name="Fujiwara S."/>
            <person name="Wang Z.W."/>
            <person name="Zhang Y.Q."/>
            <person name="Mitsuda N."/>
            <person name="Wang M."/>
            <person name="Liu G.H."/>
            <person name="Pecoraro L."/>
            <person name="Huang H.X."/>
            <person name="Xiao X.J."/>
            <person name="Lin M."/>
            <person name="Wu X.Y."/>
            <person name="Wu W.L."/>
            <person name="Chen Y.Y."/>
            <person name="Chang S.B."/>
            <person name="Sakamoto S."/>
            <person name="Ohme-Takagi M."/>
            <person name="Yagi M."/>
            <person name="Zeng S.J."/>
            <person name="Shen C.Y."/>
            <person name="Yeh C.M."/>
            <person name="Luo Y.B."/>
            <person name="Tsai W.C."/>
            <person name="Van de Peer Y."/>
            <person name="Liu Z.J."/>
        </authorList>
    </citation>
    <scope>NUCLEOTIDE SEQUENCE [LARGE SCALE GENOMIC DNA]</scope>
    <source>
        <tissue evidence="2">The whole plant</tissue>
    </source>
</reference>
<feature type="region of interest" description="Disordered" evidence="1">
    <location>
        <begin position="539"/>
        <end position="559"/>
    </location>
</feature>
<feature type="compositionally biased region" description="Low complexity" evidence="1">
    <location>
        <begin position="114"/>
        <end position="133"/>
    </location>
</feature>
<feature type="compositionally biased region" description="Polar residues" evidence="1">
    <location>
        <begin position="209"/>
        <end position="225"/>
    </location>
</feature>
<feature type="compositionally biased region" description="Low complexity" evidence="1">
    <location>
        <begin position="251"/>
        <end position="274"/>
    </location>
</feature>
<feature type="compositionally biased region" description="Low complexity" evidence="1">
    <location>
        <begin position="230"/>
        <end position="239"/>
    </location>
</feature>
<feature type="compositionally biased region" description="Polar residues" evidence="1">
    <location>
        <begin position="143"/>
        <end position="169"/>
    </location>
</feature>
<proteinExistence type="predicted"/>
<dbReference type="GO" id="GO:0055028">
    <property type="term" value="C:cortical microtubule"/>
    <property type="evidence" value="ECO:0007669"/>
    <property type="project" value="TreeGrafter"/>
</dbReference>
<feature type="compositionally biased region" description="Polar residues" evidence="1">
    <location>
        <begin position="96"/>
        <end position="113"/>
    </location>
</feature>
<feature type="compositionally biased region" description="Polar residues" evidence="1">
    <location>
        <begin position="189"/>
        <end position="201"/>
    </location>
</feature>
<evidence type="ECO:0000313" key="3">
    <source>
        <dbReference type="Proteomes" id="UP000233837"/>
    </source>
</evidence>
<keyword evidence="3" id="KW-1185">Reference proteome</keyword>
<feature type="compositionally biased region" description="Basic and acidic residues" evidence="1">
    <location>
        <begin position="539"/>
        <end position="551"/>
    </location>
</feature>
<dbReference type="PANTHER" id="PTHR31949:SF2">
    <property type="entry name" value="OS05G0480600 PROTEIN"/>
    <property type="match status" value="1"/>
</dbReference>
<dbReference type="AlphaFoldDB" id="A0A2I0X0G0"/>
<protein>
    <submittedName>
        <fullName evidence="2">Uncharacterized protein</fullName>
    </submittedName>
</protein>
<gene>
    <name evidence="2" type="ORF">MA16_Dca017428</name>
</gene>
<dbReference type="OrthoDB" id="1927217at2759"/>
<dbReference type="EMBL" id="KZ502253">
    <property type="protein sequence ID" value="PKU81390.1"/>
    <property type="molecule type" value="Genomic_DNA"/>
</dbReference>
<dbReference type="PANTHER" id="PTHR31949">
    <property type="entry name" value="GASTRIC MUCIN-LIKE PROTEIN"/>
    <property type="match status" value="1"/>
</dbReference>
<feature type="compositionally biased region" description="Polar residues" evidence="1">
    <location>
        <begin position="275"/>
        <end position="286"/>
    </location>
</feature>
<dbReference type="Proteomes" id="UP000233837">
    <property type="component" value="Unassembled WGS sequence"/>
</dbReference>
<dbReference type="GO" id="GO:0043622">
    <property type="term" value="P:cortical microtubule organization"/>
    <property type="evidence" value="ECO:0007669"/>
    <property type="project" value="TreeGrafter"/>
</dbReference>
<sequence>MGTSRIVVEPAHGVSMRGGVSAIAAEGEEGLDLFLRRRSATLVGSLGESGVQNGSIKNLSVGSTIKGNIRTDDFLDAEMGKHDYDWLLTPPGTPIFPSSDSSENQLSSTGKKNQSTAKSTSTSRASRLSASQSENGHSARPIRSSSVNRPSISCTHSNSLFNHRTSALNSSTVSVTSRPTTPSRPSTPLNRSGSASSTKASAVSRPVQARSTNPSKTRPSITSPGEKTRPSQSSRSSTPNGRPQLPSISATNVNSSVVRSTSRPSTPTRRPNTPGISASPANNVGRSPSAGKLPASRNSAPSPVMPFDIPDFPHDTPPNLRTKLPERPTSAGRPRPGMALIARASSNSEAPASAGSGRRHSLPVVTRSKLPENSMKVRSSKNDHDAVLLEIQKPIVPDPMVQRASKASLTESNGFGRTISKMSLDMALRHMDIRQSMGGIRANTIFPHSIRYGNAPKSRPTRGSEPIVPVTNDEALSETRSCSGIVMETEVVAEKQMSKDCVIAKENDFDLYGSSRYDAMLLKEDLKNTNWLLSVEDKSDQSPVFDHRFEPPPEPFSPL</sequence>
<organism evidence="2 3">
    <name type="scientific">Dendrobium catenatum</name>
    <dbReference type="NCBI Taxonomy" id="906689"/>
    <lineage>
        <taxon>Eukaryota</taxon>
        <taxon>Viridiplantae</taxon>
        <taxon>Streptophyta</taxon>
        <taxon>Embryophyta</taxon>
        <taxon>Tracheophyta</taxon>
        <taxon>Spermatophyta</taxon>
        <taxon>Magnoliopsida</taxon>
        <taxon>Liliopsida</taxon>
        <taxon>Asparagales</taxon>
        <taxon>Orchidaceae</taxon>
        <taxon>Epidendroideae</taxon>
        <taxon>Malaxideae</taxon>
        <taxon>Dendrobiinae</taxon>
        <taxon>Dendrobium</taxon>
    </lineage>
</organism>
<feature type="compositionally biased region" description="Low complexity" evidence="1">
    <location>
        <begin position="170"/>
        <end position="188"/>
    </location>
</feature>
<reference evidence="2 3" key="1">
    <citation type="journal article" date="2016" name="Sci. Rep.">
        <title>The Dendrobium catenatum Lindl. genome sequence provides insights into polysaccharide synthase, floral development and adaptive evolution.</title>
        <authorList>
            <person name="Zhang G.Q."/>
            <person name="Xu Q."/>
            <person name="Bian C."/>
            <person name="Tsai W.C."/>
            <person name="Yeh C.M."/>
            <person name="Liu K.W."/>
            <person name="Yoshida K."/>
            <person name="Zhang L.S."/>
            <person name="Chang S.B."/>
            <person name="Chen F."/>
            <person name="Shi Y."/>
            <person name="Su Y.Y."/>
            <person name="Zhang Y.Q."/>
            <person name="Chen L.J."/>
            <person name="Yin Y."/>
            <person name="Lin M."/>
            <person name="Huang H."/>
            <person name="Deng H."/>
            <person name="Wang Z.W."/>
            <person name="Zhu S.L."/>
            <person name="Zhao X."/>
            <person name="Deng C."/>
            <person name="Niu S.C."/>
            <person name="Huang J."/>
            <person name="Wang M."/>
            <person name="Liu G.H."/>
            <person name="Yang H.J."/>
            <person name="Xiao X.J."/>
            <person name="Hsiao Y.Y."/>
            <person name="Wu W.L."/>
            <person name="Chen Y.Y."/>
            <person name="Mitsuda N."/>
            <person name="Ohme-Takagi M."/>
            <person name="Luo Y.B."/>
            <person name="Van de Peer Y."/>
            <person name="Liu Z.J."/>
        </authorList>
    </citation>
    <scope>NUCLEOTIDE SEQUENCE [LARGE SCALE GENOMIC DNA]</scope>
    <source>
        <tissue evidence="2">The whole plant</tissue>
    </source>
</reference>
<feature type="region of interest" description="Disordered" evidence="1">
    <location>
        <begin position="92"/>
        <end position="335"/>
    </location>
</feature>